<name>A2ET80_TRIV3</name>
<keyword evidence="2" id="KW-0418">Kinase</keyword>
<dbReference type="SMR" id="A2ET80"/>
<dbReference type="GO" id="GO:0005524">
    <property type="term" value="F:ATP binding"/>
    <property type="evidence" value="ECO:0007669"/>
    <property type="project" value="InterPro"/>
</dbReference>
<keyword evidence="3" id="KW-1185">Reference proteome</keyword>
<evidence type="ECO:0000313" key="2">
    <source>
        <dbReference type="EMBL" id="EAY04133.1"/>
    </source>
</evidence>
<dbReference type="STRING" id="5722.A2ET80"/>
<dbReference type="AlphaFoldDB" id="A2ET80"/>
<dbReference type="InterPro" id="IPR011009">
    <property type="entry name" value="Kinase-like_dom_sf"/>
</dbReference>
<dbReference type="PANTHER" id="PTHR24362">
    <property type="entry name" value="SERINE/THREONINE-PROTEIN KINASE NEK"/>
    <property type="match status" value="1"/>
</dbReference>
<dbReference type="VEuPathDB" id="TrichDB:TVAGG3_0189810"/>
<dbReference type="SUPFAM" id="SSF56112">
    <property type="entry name" value="Protein kinase-like (PK-like)"/>
    <property type="match status" value="1"/>
</dbReference>
<dbReference type="Pfam" id="PF00069">
    <property type="entry name" value="Pkinase"/>
    <property type="match status" value="1"/>
</dbReference>
<dbReference type="SMART" id="SM00220">
    <property type="entry name" value="S_TKc"/>
    <property type="match status" value="1"/>
</dbReference>
<dbReference type="OMA" id="VVENAQF"/>
<dbReference type="RefSeq" id="XP_001316356.1">
    <property type="nucleotide sequence ID" value="XM_001316321.1"/>
</dbReference>
<reference evidence="2" key="2">
    <citation type="journal article" date="2007" name="Science">
        <title>Draft genome sequence of the sexually transmitted pathogen Trichomonas vaginalis.</title>
        <authorList>
            <person name="Carlton J.M."/>
            <person name="Hirt R.P."/>
            <person name="Silva J.C."/>
            <person name="Delcher A.L."/>
            <person name="Schatz M."/>
            <person name="Zhao Q."/>
            <person name="Wortman J.R."/>
            <person name="Bidwell S.L."/>
            <person name="Alsmark U.C.M."/>
            <person name="Besteiro S."/>
            <person name="Sicheritz-Ponten T."/>
            <person name="Noel C.J."/>
            <person name="Dacks J.B."/>
            <person name="Foster P.G."/>
            <person name="Simillion C."/>
            <person name="Van de Peer Y."/>
            <person name="Miranda-Saavedra D."/>
            <person name="Barton G.J."/>
            <person name="Westrop G.D."/>
            <person name="Mueller S."/>
            <person name="Dessi D."/>
            <person name="Fiori P.L."/>
            <person name="Ren Q."/>
            <person name="Paulsen I."/>
            <person name="Zhang H."/>
            <person name="Bastida-Corcuera F.D."/>
            <person name="Simoes-Barbosa A."/>
            <person name="Brown M.T."/>
            <person name="Hayes R.D."/>
            <person name="Mukherjee M."/>
            <person name="Okumura C.Y."/>
            <person name="Schneider R."/>
            <person name="Smith A.J."/>
            <person name="Vanacova S."/>
            <person name="Villalvazo M."/>
            <person name="Haas B.J."/>
            <person name="Pertea M."/>
            <person name="Feldblyum T.V."/>
            <person name="Utterback T.R."/>
            <person name="Shu C.L."/>
            <person name="Osoegawa K."/>
            <person name="de Jong P.J."/>
            <person name="Hrdy I."/>
            <person name="Horvathova L."/>
            <person name="Zubacova Z."/>
            <person name="Dolezal P."/>
            <person name="Malik S.B."/>
            <person name="Logsdon J.M. Jr."/>
            <person name="Henze K."/>
            <person name="Gupta A."/>
            <person name="Wang C.C."/>
            <person name="Dunne R.L."/>
            <person name="Upcroft J.A."/>
            <person name="Upcroft P."/>
            <person name="White O."/>
            <person name="Salzberg S.L."/>
            <person name="Tang P."/>
            <person name="Chiu C.-H."/>
            <person name="Lee Y.-S."/>
            <person name="Embley T.M."/>
            <person name="Coombs G.H."/>
            <person name="Mottram J.C."/>
            <person name="Tachezy J."/>
            <person name="Fraser-Liggett C.M."/>
            <person name="Johnson P.J."/>
        </authorList>
    </citation>
    <scope>NUCLEOTIDE SEQUENCE [LARGE SCALE GENOMIC DNA]</scope>
    <source>
        <strain evidence="2">G3</strain>
    </source>
</reference>
<dbReference type="VEuPathDB" id="TrichDB:TVAG_125730"/>
<feature type="domain" description="Protein kinase" evidence="1">
    <location>
        <begin position="14"/>
        <end position="261"/>
    </location>
</feature>
<proteinExistence type="predicted"/>
<organism evidence="2 3">
    <name type="scientific">Trichomonas vaginalis (strain ATCC PRA-98 / G3)</name>
    <dbReference type="NCBI Taxonomy" id="412133"/>
    <lineage>
        <taxon>Eukaryota</taxon>
        <taxon>Metamonada</taxon>
        <taxon>Parabasalia</taxon>
        <taxon>Trichomonadida</taxon>
        <taxon>Trichomonadidae</taxon>
        <taxon>Trichomonas</taxon>
    </lineage>
</organism>
<dbReference type="CDD" id="cd14014">
    <property type="entry name" value="STKc_PknB_like"/>
    <property type="match status" value="1"/>
</dbReference>
<keyword evidence="2" id="KW-0808">Transferase</keyword>
<dbReference type="PROSITE" id="PS50011">
    <property type="entry name" value="PROTEIN_KINASE_DOM"/>
    <property type="match status" value="1"/>
</dbReference>
<reference evidence="2" key="1">
    <citation type="submission" date="2006-10" db="EMBL/GenBank/DDBJ databases">
        <authorList>
            <person name="Amadeo P."/>
            <person name="Zhao Q."/>
            <person name="Wortman J."/>
            <person name="Fraser-Liggett C."/>
            <person name="Carlton J."/>
        </authorList>
    </citation>
    <scope>NUCLEOTIDE SEQUENCE</scope>
    <source>
        <strain evidence="2">G3</strain>
    </source>
</reference>
<dbReference type="Proteomes" id="UP000001542">
    <property type="component" value="Unassembled WGS sequence"/>
</dbReference>
<dbReference type="Gene3D" id="1.10.510.10">
    <property type="entry name" value="Transferase(Phosphotransferase) domain 1"/>
    <property type="match status" value="1"/>
</dbReference>
<dbReference type="EMBL" id="DS113484">
    <property type="protein sequence ID" value="EAY04133.1"/>
    <property type="molecule type" value="Genomic_DNA"/>
</dbReference>
<sequence length="300" mass="34813">MKANIVTILKYHDYEIVKYLDHDSYRSCFLIKSLKYDMNFVCKVSRTTDLPQEYLASFYGEAEILSKLNHPNIVRIYDYFIEQDISFIILEYCSNGSLLDLVKTQKRITQEKINKYTLQIVDALSFMHSKGIAHCDIKLSNILIDQYDRAKLCDFGLSHYITNDSNKINDNKIRGTLNYMAPEVIIGKEFCPFKSDVWSFGVTFPFISRDPFTILRDIKNGYIKIFPRYGPLARIADQCLNLDPLERPTMAQIKFKIYQLCGDSLEIKPRSTSRILTSVARQQIVVHHPRITRLSASAVY</sequence>
<dbReference type="PROSITE" id="PS00108">
    <property type="entry name" value="PROTEIN_KINASE_ST"/>
    <property type="match status" value="1"/>
</dbReference>
<dbReference type="PANTHER" id="PTHR24362:SF309">
    <property type="entry name" value="PROTEIN KINASE DOMAIN-CONTAINING PROTEIN"/>
    <property type="match status" value="1"/>
</dbReference>
<dbReference type="InParanoid" id="A2ET80"/>
<protein>
    <submittedName>
        <fullName evidence="2">AGC family protein kinase</fullName>
    </submittedName>
</protein>
<gene>
    <name evidence="2" type="ORF">TVAG_125730</name>
</gene>
<evidence type="ECO:0000259" key="1">
    <source>
        <dbReference type="PROSITE" id="PS50011"/>
    </source>
</evidence>
<dbReference type="InterPro" id="IPR000719">
    <property type="entry name" value="Prot_kinase_dom"/>
</dbReference>
<dbReference type="OrthoDB" id="1668230at2759"/>
<dbReference type="eggNOG" id="KOG0575">
    <property type="taxonomic scope" value="Eukaryota"/>
</dbReference>
<dbReference type="InterPro" id="IPR008271">
    <property type="entry name" value="Ser/Thr_kinase_AS"/>
</dbReference>
<dbReference type="GO" id="GO:0004672">
    <property type="term" value="F:protein kinase activity"/>
    <property type="evidence" value="ECO:0007669"/>
    <property type="project" value="InterPro"/>
</dbReference>
<accession>A2ET80</accession>
<dbReference type="KEGG" id="tva:4761983"/>
<evidence type="ECO:0000313" key="3">
    <source>
        <dbReference type="Proteomes" id="UP000001542"/>
    </source>
</evidence>
<dbReference type="FunCoup" id="A2ET80">
    <property type="interactions" value="26"/>
</dbReference>